<accession>A0ABY1RAP9</accession>
<name>A0ABY1RAP9_9MICO</name>
<keyword evidence="3" id="KW-1185">Reference proteome</keyword>
<evidence type="ECO:0000259" key="1">
    <source>
        <dbReference type="PROSITE" id="PS50943"/>
    </source>
</evidence>
<organism evidence="2 3">
    <name type="scientific">Plantibacter elymi</name>
    <name type="common">nom. nud.</name>
    <dbReference type="NCBI Taxonomy" id="199708"/>
    <lineage>
        <taxon>Bacteria</taxon>
        <taxon>Bacillati</taxon>
        <taxon>Actinomycetota</taxon>
        <taxon>Actinomycetes</taxon>
        <taxon>Micrococcales</taxon>
        <taxon>Microbacteriaceae</taxon>
        <taxon>Plantibacter</taxon>
    </lineage>
</organism>
<dbReference type="Gene3D" id="1.10.260.40">
    <property type="entry name" value="lambda repressor-like DNA-binding domains"/>
    <property type="match status" value="1"/>
</dbReference>
<comment type="caution">
    <text evidence="2">The sequence shown here is derived from an EMBL/GenBank/DDBJ whole genome shotgun (WGS) entry which is preliminary data.</text>
</comment>
<evidence type="ECO:0000313" key="3">
    <source>
        <dbReference type="Proteomes" id="UP000194464"/>
    </source>
</evidence>
<dbReference type="RefSeq" id="WP_165766967.1">
    <property type="nucleotide sequence ID" value="NZ_FXWJ01000001.1"/>
</dbReference>
<dbReference type="Pfam" id="PF01381">
    <property type="entry name" value="HTH_3"/>
    <property type="match status" value="1"/>
</dbReference>
<dbReference type="InterPro" id="IPR001387">
    <property type="entry name" value="Cro/C1-type_HTH"/>
</dbReference>
<reference evidence="2 3" key="1">
    <citation type="submission" date="2017-04" db="EMBL/GenBank/DDBJ databases">
        <authorList>
            <person name="Varghese N."/>
            <person name="Submissions S."/>
        </authorList>
    </citation>
    <scope>NUCLEOTIDE SEQUENCE [LARGE SCALE GENOMIC DNA]</scope>
    <source>
        <strain evidence="2 3">VKM Ac-1784</strain>
    </source>
</reference>
<sequence length="105" mass="11529">MSEKPVSWESARAKLGRDPERVAAARHAAESEVLAYQLVTLRKEADLTQTELSKTMGVSQRRVSAIEHGQLESFELDTIRKYVAALGGQVRVVADFGDRSVTLAS</sequence>
<dbReference type="SMART" id="SM00530">
    <property type="entry name" value="HTH_XRE"/>
    <property type="match status" value="1"/>
</dbReference>
<dbReference type="InterPro" id="IPR010982">
    <property type="entry name" value="Lambda_DNA-bd_dom_sf"/>
</dbReference>
<dbReference type="Proteomes" id="UP000194464">
    <property type="component" value="Unassembled WGS sequence"/>
</dbReference>
<proteinExistence type="predicted"/>
<dbReference type="SUPFAM" id="SSF47413">
    <property type="entry name" value="lambda repressor-like DNA-binding domains"/>
    <property type="match status" value="1"/>
</dbReference>
<feature type="domain" description="HTH cro/C1-type" evidence="1">
    <location>
        <begin position="38"/>
        <end position="93"/>
    </location>
</feature>
<dbReference type="PROSITE" id="PS50943">
    <property type="entry name" value="HTH_CROC1"/>
    <property type="match status" value="1"/>
</dbReference>
<dbReference type="CDD" id="cd00093">
    <property type="entry name" value="HTH_XRE"/>
    <property type="match status" value="1"/>
</dbReference>
<evidence type="ECO:0000313" key="2">
    <source>
        <dbReference type="EMBL" id="SMQ61001.1"/>
    </source>
</evidence>
<gene>
    <name evidence="2" type="ORF">SAMN06295909_0530</name>
</gene>
<protein>
    <submittedName>
        <fullName evidence="2">Helix-turn-helix domain-containing protein</fullName>
    </submittedName>
</protein>
<dbReference type="EMBL" id="FXWJ01000001">
    <property type="protein sequence ID" value="SMQ61001.1"/>
    <property type="molecule type" value="Genomic_DNA"/>
</dbReference>